<evidence type="ECO:0000313" key="3">
    <source>
        <dbReference type="Proteomes" id="UP000233120"/>
    </source>
</evidence>
<evidence type="ECO:0000256" key="1">
    <source>
        <dbReference type="SAM" id="Phobius"/>
    </source>
</evidence>
<feature type="transmembrane region" description="Helical" evidence="1">
    <location>
        <begin position="67"/>
        <end position="88"/>
    </location>
</feature>
<organism evidence="2 3">
    <name type="scientific">Macaca nemestrina</name>
    <name type="common">Pig-tailed macaque</name>
    <dbReference type="NCBI Taxonomy" id="9545"/>
    <lineage>
        <taxon>Eukaryota</taxon>
        <taxon>Metazoa</taxon>
        <taxon>Chordata</taxon>
        <taxon>Craniata</taxon>
        <taxon>Vertebrata</taxon>
        <taxon>Euteleostomi</taxon>
        <taxon>Mammalia</taxon>
        <taxon>Eutheria</taxon>
        <taxon>Euarchontoglires</taxon>
        <taxon>Primates</taxon>
        <taxon>Haplorrhini</taxon>
        <taxon>Catarrhini</taxon>
        <taxon>Cercopithecidae</taxon>
        <taxon>Cercopithecinae</taxon>
        <taxon>Macaca</taxon>
    </lineage>
</organism>
<keyword evidence="1" id="KW-0812">Transmembrane</keyword>
<keyword evidence="1" id="KW-1133">Transmembrane helix</keyword>
<protein>
    <recommendedName>
        <fullName evidence="4">MARVEL domain-containing protein</fullName>
    </recommendedName>
</protein>
<keyword evidence="1" id="KW-0472">Membrane</keyword>
<dbReference type="STRING" id="9545.ENSMNEP00000042829"/>
<proteinExistence type="predicted"/>
<feature type="transmembrane region" description="Helical" evidence="1">
    <location>
        <begin position="127"/>
        <end position="146"/>
    </location>
</feature>
<feature type="transmembrane region" description="Helical" evidence="1">
    <location>
        <begin position="26"/>
        <end position="46"/>
    </location>
</feature>
<reference evidence="2" key="2">
    <citation type="submission" date="2025-09" db="UniProtKB">
        <authorList>
            <consortium name="Ensembl"/>
        </authorList>
    </citation>
    <scope>IDENTIFICATION</scope>
</reference>
<evidence type="ECO:0008006" key="4">
    <source>
        <dbReference type="Google" id="ProtNLM"/>
    </source>
</evidence>
<dbReference type="PANTHER" id="PTHR10838:SF19">
    <property type="entry name" value="SYNAPTOGYRIN-2 LIKE PROTEIN-RELATED"/>
    <property type="match status" value="1"/>
</dbReference>
<dbReference type="PANTHER" id="PTHR10838">
    <property type="entry name" value="SYNAPTOGYRIN"/>
    <property type="match status" value="1"/>
</dbReference>
<dbReference type="InterPro" id="IPR016579">
    <property type="entry name" value="Synaptogyrin"/>
</dbReference>
<dbReference type="Proteomes" id="UP000233120">
    <property type="component" value="Unassembled WGS sequence"/>
</dbReference>
<keyword evidence="3" id="KW-1185">Reference proteome</keyword>
<name>A0A2K6E3V1_MACNE</name>
<dbReference type="GO" id="GO:0031594">
    <property type="term" value="C:neuromuscular junction"/>
    <property type="evidence" value="ECO:0007669"/>
    <property type="project" value="TreeGrafter"/>
</dbReference>
<dbReference type="AlphaFoldDB" id="A0A2K6E3V1"/>
<dbReference type="GO" id="GO:0030672">
    <property type="term" value="C:synaptic vesicle membrane"/>
    <property type="evidence" value="ECO:0007669"/>
    <property type="project" value="TreeGrafter"/>
</dbReference>
<reference evidence="2" key="1">
    <citation type="submission" date="2025-08" db="UniProtKB">
        <authorList>
            <consortium name="Ensembl"/>
        </authorList>
    </citation>
    <scope>IDENTIFICATION</scope>
</reference>
<dbReference type="GeneTree" id="ENSGT00950000182935"/>
<dbReference type="OMA" id="ADAYFPQ"/>
<accession>A0A2K6E3V1</accession>
<dbReference type="PIRSF" id="PIRSF011282">
    <property type="entry name" value="Synaptogyrin"/>
    <property type="match status" value="1"/>
</dbReference>
<sequence>MESGAYCVANAGGSFHLRRFLRQPQVAARALCRIFALIVFSCIYGEDYSKSKQMYCVFSHSEDACRYGSAIGVLAFEASAFLVADAYFPQISNATDRKYLVIGDLLFSWVATQPEDVPLGANSTRTAITFSFFSIFSWGVLAFLSYRRCKAGVEDFIQNYIDSTPDLNTAYASYPGASVDNYQQLPFTQNAETTEGYQPPLCTE</sequence>
<dbReference type="Ensembl" id="ENSMNET00000067334.1">
    <property type="protein sequence ID" value="ENSMNEP00000042829.1"/>
    <property type="gene ID" value="ENSMNEG00000044136.1"/>
</dbReference>
<evidence type="ECO:0000313" key="2">
    <source>
        <dbReference type="Ensembl" id="ENSMNEP00000042829.1"/>
    </source>
</evidence>